<dbReference type="Pfam" id="PF00400">
    <property type="entry name" value="WD40"/>
    <property type="match status" value="3"/>
</dbReference>
<keyword evidence="2 5" id="KW-0853">WD repeat</keyword>
<dbReference type="OMA" id="DHKYVEF"/>
<evidence type="ECO:0000256" key="1">
    <source>
        <dbReference type="ARBA" id="ARBA00004604"/>
    </source>
</evidence>
<accession>J4CDU2</accession>
<name>J4CDU2_THEOR</name>
<dbReference type="OrthoDB" id="10261640at2759"/>
<proteinExistence type="predicted"/>
<reference evidence="7 8" key="1">
    <citation type="journal article" date="2012" name="MBio">
        <title>Comparative genome analysis of three eukaryotic parasites with differing abilities to transform leukocytes reveals key mediators of Theileria-induced leukocyte transformation.</title>
        <authorList>
            <person name="Hayashida K."/>
            <person name="Hara Y."/>
            <person name="Abe T."/>
            <person name="Yamasaki C."/>
            <person name="Toyoda A."/>
            <person name="Kosuge T."/>
            <person name="Suzuki Y."/>
            <person name="Sato Y."/>
            <person name="Kawashima S."/>
            <person name="Katayama T."/>
            <person name="Wakaguri H."/>
            <person name="Inoue N."/>
            <person name="Homma K."/>
            <person name="Tada-Umezaki M."/>
            <person name="Yagi Y."/>
            <person name="Fujii Y."/>
            <person name="Habara T."/>
            <person name="Kanehisa M."/>
            <person name="Watanabe H."/>
            <person name="Ito K."/>
            <person name="Gojobori T."/>
            <person name="Sugawara H."/>
            <person name="Imanishi T."/>
            <person name="Weir W."/>
            <person name="Gardner M."/>
            <person name="Pain A."/>
            <person name="Shiels B."/>
            <person name="Hattori M."/>
            <person name="Nene V."/>
            <person name="Sugimoto C."/>
        </authorList>
    </citation>
    <scope>NUCLEOTIDE SEQUENCE [LARGE SCALE GENOMIC DNA]</scope>
    <source>
        <strain evidence="7 8">Shintoku</strain>
    </source>
</reference>
<keyword evidence="8" id="KW-1185">Reference proteome</keyword>
<protein>
    <submittedName>
        <fullName evidence="7">Microtubule-associated protein</fullName>
    </submittedName>
</protein>
<dbReference type="PANTHER" id="PTHR44019:SF8">
    <property type="entry name" value="POC1 CENTRIOLAR PROTEIN HOMOLOG"/>
    <property type="match status" value="1"/>
</dbReference>
<sequence length="434" mass="47725">MGSTEVYAHFINGTDEKYDLEDSTYLISTNMDRESLSKMINELLNLEAPVSFDIIVDNQRLRETIAERMEMLKIESESTIQLVYVLSVTEPSEKRCDDLDSWISGLSYDNDLDLVAVCSYGGCVCLYGSKSMDKVYSFSSQRIKSSVHLCSNEHMGYVSELVCGHMNGLVEVYNINTNLDYSFNNLVATNEGYSDTVTSVVTDHSGKVIISGGYDNLITVYENVDLSSVKPNGSKSKKRSLSEVILSQIASFDKHKKPVTKLKFSSSKRFSLASSSMDGSLCSWDLNKKEAVSSHETGKALTCFDFSPNGSCVCTGSVDGSLTVWDLRSNEEGVTINGDSGSGLNLLKKASSRPFDRLVSDVSWNQSVNLVSAVGLDGSVILVDVRSPKFPLQKTLCEHKGDLDRVTCTVWTSQNAVVYTTAAGLVNKLFYKEI</sequence>
<evidence type="ECO:0000313" key="7">
    <source>
        <dbReference type="EMBL" id="BAM41737.1"/>
    </source>
</evidence>
<dbReference type="GeneID" id="20716215"/>
<gene>
    <name evidence="7" type="ORF">TOT_040000119</name>
</gene>
<evidence type="ECO:0000313" key="8">
    <source>
        <dbReference type="Proteomes" id="UP000003786"/>
    </source>
</evidence>
<feature type="domain" description="NLE" evidence="6">
    <location>
        <begin position="6"/>
        <end position="67"/>
    </location>
</feature>
<dbReference type="KEGG" id="tot:TOT_040000119"/>
<dbReference type="EMBL" id="AP011949">
    <property type="protein sequence ID" value="BAM41737.1"/>
    <property type="molecule type" value="Genomic_DNA"/>
</dbReference>
<organism evidence="7 8">
    <name type="scientific">Theileria orientalis strain Shintoku</name>
    <dbReference type="NCBI Taxonomy" id="869250"/>
    <lineage>
        <taxon>Eukaryota</taxon>
        <taxon>Sar</taxon>
        <taxon>Alveolata</taxon>
        <taxon>Apicomplexa</taxon>
        <taxon>Aconoidasida</taxon>
        <taxon>Piroplasmida</taxon>
        <taxon>Theileriidae</taxon>
        <taxon>Theileria</taxon>
    </lineage>
</organism>
<dbReference type="PANTHER" id="PTHR44019">
    <property type="entry name" value="WD REPEAT-CONTAINING PROTEIN 55"/>
    <property type="match status" value="1"/>
</dbReference>
<evidence type="ECO:0000259" key="6">
    <source>
        <dbReference type="Pfam" id="PF08154"/>
    </source>
</evidence>
<dbReference type="GO" id="GO:0005730">
    <property type="term" value="C:nucleolus"/>
    <property type="evidence" value="ECO:0007669"/>
    <property type="project" value="UniProtKB-SubCell"/>
</dbReference>
<feature type="repeat" description="WD" evidence="5">
    <location>
        <begin position="252"/>
        <end position="294"/>
    </location>
</feature>
<keyword evidence="3" id="KW-0677">Repeat</keyword>
<comment type="subcellular location">
    <subcellularLocation>
        <location evidence="1">Nucleus</location>
        <location evidence="1">Nucleolus</location>
    </subcellularLocation>
</comment>
<dbReference type="VEuPathDB" id="PiroplasmaDB:TOT_040000119"/>
<dbReference type="STRING" id="869250.J4CDU2"/>
<dbReference type="AlphaFoldDB" id="J4CDU2"/>
<dbReference type="eggNOG" id="KOG0313">
    <property type="taxonomic scope" value="Eukaryota"/>
</dbReference>
<evidence type="ECO:0000256" key="3">
    <source>
        <dbReference type="ARBA" id="ARBA00022737"/>
    </source>
</evidence>
<dbReference type="PROSITE" id="PS50082">
    <property type="entry name" value="WD_REPEATS_2"/>
    <property type="match status" value="2"/>
</dbReference>
<evidence type="ECO:0000256" key="4">
    <source>
        <dbReference type="ARBA" id="ARBA00023242"/>
    </source>
</evidence>
<keyword evidence="4" id="KW-0539">Nucleus</keyword>
<evidence type="ECO:0000256" key="5">
    <source>
        <dbReference type="PROSITE-ProRule" id="PRU00221"/>
    </source>
</evidence>
<dbReference type="SMART" id="SM00320">
    <property type="entry name" value="WD40"/>
    <property type="match status" value="5"/>
</dbReference>
<dbReference type="InterPro" id="IPR012972">
    <property type="entry name" value="NLE"/>
</dbReference>
<dbReference type="Pfam" id="PF08154">
    <property type="entry name" value="NLE"/>
    <property type="match status" value="1"/>
</dbReference>
<dbReference type="SUPFAM" id="SSF50978">
    <property type="entry name" value="WD40 repeat-like"/>
    <property type="match status" value="1"/>
</dbReference>
<dbReference type="RefSeq" id="XP_009692038.1">
    <property type="nucleotide sequence ID" value="XM_009693743.1"/>
</dbReference>
<dbReference type="InterPro" id="IPR050505">
    <property type="entry name" value="WDR55/POC1"/>
</dbReference>
<dbReference type="InterPro" id="IPR019775">
    <property type="entry name" value="WD40_repeat_CS"/>
</dbReference>
<dbReference type="InterPro" id="IPR015943">
    <property type="entry name" value="WD40/YVTN_repeat-like_dom_sf"/>
</dbReference>
<dbReference type="Proteomes" id="UP000003786">
    <property type="component" value="Chromosome 4"/>
</dbReference>
<dbReference type="Gene3D" id="2.130.10.10">
    <property type="entry name" value="YVTN repeat-like/Quinoprotein amine dehydrogenase"/>
    <property type="match status" value="2"/>
</dbReference>
<dbReference type="PROSITE" id="PS50294">
    <property type="entry name" value="WD_REPEATS_REGION"/>
    <property type="match status" value="1"/>
</dbReference>
<dbReference type="PROSITE" id="PS00678">
    <property type="entry name" value="WD_REPEATS_1"/>
    <property type="match status" value="2"/>
</dbReference>
<dbReference type="InterPro" id="IPR001680">
    <property type="entry name" value="WD40_rpt"/>
</dbReference>
<dbReference type="InterPro" id="IPR036322">
    <property type="entry name" value="WD40_repeat_dom_sf"/>
</dbReference>
<evidence type="ECO:0000256" key="2">
    <source>
        <dbReference type="ARBA" id="ARBA00022574"/>
    </source>
</evidence>
<feature type="repeat" description="WD" evidence="5">
    <location>
        <begin position="301"/>
        <end position="335"/>
    </location>
</feature>